<comment type="caution">
    <text evidence="1">The sequence shown here is derived from an EMBL/GenBank/DDBJ whole genome shotgun (WGS) entry which is preliminary data.</text>
</comment>
<dbReference type="GO" id="GO:0005829">
    <property type="term" value="C:cytosol"/>
    <property type="evidence" value="ECO:0007669"/>
    <property type="project" value="TreeGrafter"/>
</dbReference>
<evidence type="ECO:0000313" key="1">
    <source>
        <dbReference type="EMBL" id="MBB5284538.1"/>
    </source>
</evidence>
<proteinExistence type="predicted"/>
<dbReference type="InterPro" id="IPR036390">
    <property type="entry name" value="WH_DNA-bd_sf"/>
</dbReference>
<dbReference type="Gene3D" id="1.10.10.10">
    <property type="entry name" value="Winged helix-like DNA-binding domain superfamily/Winged helix DNA-binding domain"/>
    <property type="match status" value="1"/>
</dbReference>
<reference evidence="1 2" key="1">
    <citation type="submission" date="2020-08" db="EMBL/GenBank/DDBJ databases">
        <title>Genomic Encyclopedia of Type Strains, Phase IV (KMG-IV): sequencing the most valuable type-strain genomes for metagenomic binning, comparative biology and taxonomic classification.</title>
        <authorList>
            <person name="Goeker M."/>
        </authorList>
    </citation>
    <scope>NUCLEOTIDE SEQUENCE [LARGE SCALE GENOMIC DNA]</scope>
    <source>
        <strain evidence="1 2">DSM 105074</strain>
    </source>
</reference>
<gene>
    <name evidence="1" type="ORF">HNQ92_002681</name>
</gene>
<dbReference type="SUPFAM" id="SSF46785">
    <property type="entry name" value="Winged helix' DNA-binding domain"/>
    <property type="match status" value="1"/>
</dbReference>
<dbReference type="InterPro" id="IPR036388">
    <property type="entry name" value="WH-like_DNA-bd_sf"/>
</dbReference>
<dbReference type="PANTHER" id="PTHR33221">
    <property type="entry name" value="WINGED HELIX-TURN-HELIX TRANSCRIPTIONAL REGULATOR, RRF2 FAMILY"/>
    <property type="match status" value="1"/>
</dbReference>
<name>A0A840TWH3_9BACT</name>
<dbReference type="PANTHER" id="PTHR33221:SF15">
    <property type="entry name" value="HTH-TYPE TRANSCRIPTIONAL REGULATOR YWGB-RELATED"/>
    <property type="match status" value="1"/>
</dbReference>
<keyword evidence="2" id="KW-1185">Reference proteome</keyword>
<dbReference type="Pfam" id="PF02082">
    <property type="entry name" value="Rrf2"/>
    <property type="match status" value="1"/>
</dbReference>
<evidence type="ECO:0000313" key="2">
    <source>
        <dbReference type="Proteomes" id="UP000557307"/>
    </source>
</evidence>
<dbReference type="Proteomes" id="UP000557307">
    <property type="component" value="Unassembled WGS sequence"/>
</dbReference>
<dbReference type="GO" id="GO:0003700">
    <property type="term" value="F:DNA-binding transcription factor activity"/>
    <property type="evidence" value="ECO:0007669"/>
    <property type="project" value="TreeGrafter"/>
</dbReference>
<dbReference type="PROSITE" id="PS51197">
    <property type="entry name" value="HTH_RRF2_2"/>
    <property type="match status" value="1"/>
</dbReference>
<accession>A0A840TWH3</accession>
<organism evidence="1 2">
    <name type="scientific">Rhabdobacter roseus</name>
    <dbReference type="NCBI Taxonomy" id="1655419"/>
    <lineage>
        <taxon>Bacteria</taxon>
        <taxon>Pseudomonadati</taxon>
        <taxon>Bacteroidota</taxon>
        <taxon>Cytophagia</taxon>
        <taxon>Cytophagales</taxon>
        <taxon>Cytophagaceae</taxon>
        <taxon>Rhabdobacter</taxon>
    </lineage>
</organism>
<dbReference type="AlphaFoldDB" id="A0A840TWH3"/>
<dbReference type="InterPro" id="IPR000944">
    <property type="entry name" value="Tscrpt_reg_Rrf2"/>
</dbReference>
<sequence length="136" mass="14976">MNNGRFAISVHILTLLAKAETEVLSSEFLARSININPVLVRKEISNLRQAGLVSTKEGKNGGTYLARAPRQIRLSEVYELVRPPALLGLCKNAPNPHCPVGQQINQHLDQLYADADRALAEQLGTWSLADFVQKFG</sequence>
<dbReference type="EMBL" id="JACHGF010000003">
    <property type="protein sequence ID" value="MBB5284538.1"/>
    <property type="molecule type" value="Genomic_DNA"/>
</dbReference>
<dbReference type="RefSeq" id="WP_184174467.1">
    <property type="nucleotide sequence ID" value="NZ_JACHGF010000003.1"/>
</dbReference>
<protein>
    <submittedName>
        <fullName evidence="1">Rrf2 family protein</fullName>
    </submittedName>
</protein>